<comment type="similarity">
    <text evidence="2 4">Belongs to the GerABKA family.</text>
</comment>
<protein>
    <submittedName>
        <fullName evidence="6">Spore germination protein</fullName>
    </submittedName>
</protein>
<dbReference type="EMBL" id="RYYR01000031">
    <property type="protein sequence ID" value="RUL48655.1"/>
    <property type="molecule type" value="Genomic_DNA"/>
</dbReference>
<evidence type="ECO:0000256" key="2">
    <source>
        <dbReference type="ARBA" id="ARBA00005278"/>
    </source>
</evidence>
<evidence type="ECO:0000256" key="3">
    <source>
        <dbReference type="ARBA" id="ARBA00023136"/>
    </source>
</evidence>
<evidence type="ECO:0000256" key="5">
    <source>
        <dbReference type="SAM" id="Phobius"/>
    </source>
</evidence>
<evidence type="ECO:0000256" key="4">
    <source>
        <dbReference type="PIRNR" id="PIRNR005690"/>
    </source>
</evidence>
<evidence type="ECO:0000313" key="6">
    <source>
        <dbReference type="EMBL" id="RUL48655.1"/>
    </source>
</evidence>
<sequence length="491" mass="55192">MDEIEKPIDVQEWTKGITHYTNNSPDLIIKHVERDKKGAVFLYLDNMINHQEFSMLLLNLDQMKVLKYEELEPLILTKKISYSSELLQTVDAINTGAVCLLMENETKCMLISLSKLVERPLSASENESMIFGPSITFSESISTNIALLRKNITDRNLCTEKFLVGERNSTEVRIVYIKDIANEDNIATMKQRIQDLKIDDPIDSNVLAQLLDDNSLSLFPQALTTELPDRVCYMLGKGKIAIFVDRSPSVIIAPSSFLNFFETTDDVYTRWNIGSFLRIVRFIAMMLSLLLTPAYVAALTYHYEIIPSPLLLSLGQSRASVPFPPVLEALILEFILELLRESGARLPTKVGQTMGIVGGIVIGQAAVDAGFTSNILIIIIALSALGTFTAPSYMMGAVIRIVRFPLIILAGLWGGIGLIFGLLYIIIHLLKLTSFGTPYLVPIYPFRFSDWKDSLFRVPPQYAGKRPETNRPIDIIRYSRTNAKQRKDIDE</sequence>
<evidence type="ECO:0000313" key="7">
    <source>
        <dbReference type="Proteomes" id="UP000287910"/>
    </source>
</evidence>
<dbReference type="Proteomes" id="UP000287910">
    <property type="component" value="Unassembled WGS sequence"/>
</dbReference>
<dbReference type="PANTHER" id="PTHR22550">
    <property type="entry name" value="SPORE GERMINATION PROTEIN"/>
    <property type="match status" value="1"/>
</dbReference>
<dbReference type="PIRSF" id="PIRSF005690">
    <property type="entry name" value="GerBA"/>
    <property type="match status" value="1"/>
</dbReference>
<keyword evidence="5" id="KW-0812">Transmembrane</keyword>
<organism evidence="6 7">
    <name type="scientific">Lysinibacillus antri</name>
    <dbReference type="NCBI Taxonomy" id="2498145"/>
    <lineage>
        <taxon>Bacteria</taxon>
        <taxon>Bacillati</taxon>
        <taxon>Bacillota</taxon>
        <taxon>Bacilli</taxon>
        <taxon>Bacillales</taxon>
        <taxon>Bacillaceae</taxon>
        <taxon>Lysinibacillus</taxon>
    </lineage>
</organism>
<dbReference type="InterPro" id="IPR050768">
    <property type="entry name" value="UPF0353/GerABKA_families"/>
</dbReference>
<dbReference type="Pfam" id="PF03323">
    <property type="entry name" value="GerA"/>
    <property type="match status" value="1"/>
</dbReference>
<dbReference type="PANTHER" id="PTHR22550:SF5">
    <property type="entry name" value="LEUCINE ZIPPER PROTEIN 4"/>
    <property type="match status" value="1"/>
</dbReference>
<evidence type="ECO:0000256" key="1">
    <source>
        <dbReference type="ARBA" id="ARBA00004141"/>
    </source>
</evidence>
<keyword evidence="5" id="KW-1133">Transmembrane helix</keyword>
<feature type="transmembrane region" description="Helical" evidence="5">
    <location>
        <begin position="406"/>
        <end position="430"/>
    </location>
</feature>
<feature type="transmembrane region" description="Helical" evidence="5">
    <location>
        <begin position="373"/>
        <end position="394"/>
    </location>
</feature>
<comment type="subcellular location">
    <subcellularLocation>
        <location evidence="4">Cell membrane</location>
    </subcellularLocation>
    <subcellularLocation>
        <location evidence="1">Membrane</location>
        <topology evidence="1">Multi-pass membrane protein</topology>
    </subcellularLocation>
</comment>
<dbReference type="AlphaFoldDB" id="A0A432L845"/>
<gene>
    <name evidence="6" type="ORF">EK386_16795</name>
</gene>
<comment type="caution">
    <text evidence="6">The sequence shown here is derived from an EMBL/GenBank/DDBJ whole genome shotgun (WGS) entry which is preliminary data.</text>
</comment>
<dbReference type="InterPro" id="IPR004995">
    <property type="entry name" value="Spore_Ger"/>
</dbReference>
<keyword evidence="3 4" id="KW-0472">Membrane</keyword>
<dbReference type="GO" id="GO:0009847">
    <property type="term" value="P:spore germination"/>
    <property type="evidence" value="ECO:0007669"/>
    <property type="project" value="UniProtKB-UniRule"/>
</dbReference>
<accession>A0A432L845</accession>
<reference evidence="6 7" key="1">
    <citation type="submission" date="2018-12" db="EMBL/GenBank/DDBJ databases">
        <title>Lysinibacillus antri sp. nov., isolated from a cave soil.</title>
        <authorList>
            <person name="Narsing Rao M.P."/>
            <person name="Zhang H."/>
            <person name="Dong Z.-Y."/>
            <person name="Niu X.-K."/>
            <person name="Zhang K."/>
            <person name="Fang B.-Z."/>
            <person name="Kang Y.-Q."/>
            <person name="Xiao M."/>
            <person name="Li W.-J."/>
        </authorList>
    </citation>
    <scope>NUCLEOTIDE SEQUENCE [LARGE SCALE GENOMIC DNA]</scope>
    <source>
        <strain evidence="6 7">SYSU K30002</strain>
    </source>
</reference>
<feature type="transmembrane region" description="Helical" evidence="5">
    <location>
        <begin position="279"/>
        <end position="301"/>
    </location>
</feature>
<proteinExistence type="inferred from homology"/>
<dbReference type="GO" id="GO:0005886">
    <property type="term" value="C:plasma membrane"/>
    <property type="evidence" value="ECO:0007669"/>
    <property type="project" value="UniProtKB-SubCell"/>
</dbReference>
<name>A0A432L845_9BACI</name>
<keyword evidence="7" id="KW-1185">Reference proteome</keyword>